<evidence type="ECO:0000256" key="2">
    <source>
        <dbReference type="ARBA" id="ARBA00023136"/>
    </source>
</evidence>
<dbReference type="EMBL" id="CP113432">
    <property type="protein sequence ID" value="WAI48540.1"/>
    <property type="molecule type" value="Genomic_DNA"/>
</dbReference>
<dbReference type="Gene3D" id="3.55.50.30">
    <property type="match status" value="1"/>
</dbReference>
<reference evidence="6" key="1">
    <citation type="submission" date="2022-11" db="EMBL/GenBank/DDBJ databases">
        <title>Pseudomonas triclosanedens sp. nov., a triclosan degrader isolated from activated sludge.</title>
        <authorList>
            <person name="Yin Y."/>
            <person name="Lu Z."/>
        </authorList>
    </citation>
    <scope>NUCLEOTIDE SEQUENCE</scope>
    <source>
        <strain evidence="6">ZM23</strain>
    </source>
</reference>
<dbReference type="InterPro" id="IPR011662">
    <property type="entry name" value="Secretin/TonB_short_N"/>
</dbReference>
<keyword evidence="3" id="KW-0998">Cell outer membrane</keyword>
<evidence type="ECO:0000313" key="7">
    <source>
        <dbReference type="Proteomes" id="UP001163624"/>
    </source>
</evidence>
<dbReference type="Proteomes" id="UP001163624">
    <property type="component" value="Chromosome"/>
</dbReference>
<evidence type="ECO:0000313" key="6">
    <source>
        <dbReference type="EMBL" id="WAI48540.1"/>
    </source>
</evidence>
<evidence type="ECO:0000256" key="1">
    <source>
        <dbReference type="ARBA" id="ARBA00022448"/>
    </source>
</evidence>
<dbReference type="RefSeq" id="WP_254470506.1">
    <property type="nucleotide sequence ID" value="NZ_CP113432.1"/>
</dbReference>
<accession>A0ABY6ZX01</accession>
<feature type="domain" description="Secretin/TonB short N-terminal" evidence="5">
    <location>
        <begin position="64"/>
        <end position="115"/>
    </location>
</feature>
<keyword evidence="7" id="KW-1185">Reference proteome</keyword>
<dbReference type="SMART" id="SM00965">
    <property type="entry name" value="STN"/>
    <property type="match status" value="1"/>
</dbReference>
<feature type="region of interest" description="Disordered" evidence="4">
    <location>
        <begin position="120"/>
        <end position="140"/>
    </location>
</feature>
<gene>
    <name evidence="6" type="ORF">OU419_22700</name>
</gene>
<evidence type="ECO:0000259" key="5">
    <source>
        <dbReference type="SMART" id="SM00965"/>
    </source>
</evidence>
<name>A0ABY6ZX01_9PSED</name>
<organism evidence="6 7">
    <name type="scientific">Pseudomonas triclosanedens</name>
    <dbReference type="NCBI Taxonomy" id="2961893"/>
    <lineage>
        <taxon>Bacteria</taxon>
        <taxon>Pseudomonadati</taxon>
        <taxon>Pseudomonadota</taxon>
        <taxon>Gammaproteobacteria</taxon>
        <taxon>Pseudomonadales</taxon>
        <taxon>Pseudomonadaceae</taxon>
        <taxon>Pseudomonas</taxon>
    </lineage>
</organism>
<protein>
    <submittedName>
        <fullName evidence="6">STN domain-containing protein</fullName>
    </submittedName>
</protein>
<dbReference type="Pfam" id="PF07660">
    <property type="entry name" value="STN"/>
    <property type="match status" value="1"/>
</dbReference>
<evidence type="ECO:0000256" key="4">
    <source>
        <dbReference type="SAM" id="MobiDB-lite"/>
    </source>
</evidence>
<evidence type="ECO:0000256" key="3">
    <source>
        <dbReference type="ARBA" id="ARBA00023237"/>
    </source>
</evidence>
<proteinExistence type="predicted"/>
<sequence length="140" mass="14380">MLAVSPARFRPLTRALHIAAFGLIAGVSLLPGQALLAALAAQHFSVPHGALEDALNAYARQAGVLLSFDPSLTRELRSSGLDGDYSVEAGFAVLLSGSGLSAEASADGSYRLQRSATEGALEMKSQTIIGEAEEDPKGAG</sequence>
<keyword evidence="2" id="KW-0472">Membrane</keyword>
<keyword evidence="1" id="KW-0813">Transport</keyword>